<keyword evidence="2" id="KW-1185">Reference proteome</keyword>
<evidence type="ECO:0000313" key="1">
    <source>
        <dbReference type="EMBL" id="MBB5918956.1"/>
    </source>
</evidence>
<proteinExistence type="predicted"/>
<protein>
    <recommendedName>
        <fullName evidence="3">4Fe-4S Wbl-type domain-containing protein</fullName>
    </recommendedName>
</protein>
<dbReference type="Proteomes" id="UP000540412">
    <property type="component" value="Unassembled WGS sequence"/>
</dbReference>
<name>A0A7W9PMM2_9NOCA</name>
<accession>A0A7W9PMM2</accession>
<dbReference type="AlphaFoldDB" id="A0A7W9PMM2"/>
<dbReference type="EMBL" id="JACHIT010000003">
    <property type="protein sequence ID" value="MBB5918956.1"/>
    <property type="molecule type" value="Genomic_DNA"/>
</dbReference>
<reference evidence="1 2" key="1">
    <citation type="submission" date="2020-08" db="EMBL/GenBank/DDBJ databases">
        <title>Sequencing the genomes of 1000 actinobacteria strains.</title>
        <authorList>
            <person name="Klenk H.-P."/>
        </authorList>
    </citation>
    <scope>NUCLEOTIDE SEQUENCE [LARGE SCALE GENOMIC DNA]</scope>
    <source>
        <strain evidence="1 2">DSM 43582</strain>
    </source>
</reference>
<comment type="caution">
    <text evidence="1">The sequence shown here is derived from an EMBL/GenBank/DDBJ whole genome shotgun (WGS) entry which is preliminary data.</text>
</comment>
<organism evidence="1 2">
    <name type="scientific">Nocardia transvalensis</name>
    <dbReference type="NCBI Taxonomy" id="37333"/>
    <lineage>
        <taxon>Bacteria</taxon>
        <taxon>Bacillati</taxon>
        <taxon>Actinomycetota</taxon>
        <taxon>Actinomycetes</taxon>
        <taxon>Mycobacteriales</taxon>
        <taxon>Nocardiaceae</taxon>
        <taxon>Nocardia</taxon>
    </lineage>
</organism>
<gene>
    <name evidence="1" type="ORF">BJY24_007889</name>
</gene>
<evidence type="ECO:0008006" key="3">
    <source>
        <dbReference type="Google" id="ProtNLM"/>
    </source>
</evidence>
<evidence type="ECO:0000313" key="2">
    <source>
        <dbReference type="Proteomes" id="UP000540412"/>
    </source>
</evidence>
<sequence>MKALAYAQDICEGCPLLRECAAYAAPLARSGALTEGLIATVLLPRYGDGQAARDAVAAELERVAATGRAVSDVVPAAALDEEMAS</sequence>